<organism evidence="1 2">
    <name type="scientific">Blastomyces gilchristii (strain SLH14081)</name>
    <name type="common">Blastomyces dermatitidis</name>
    <dbReference type="NCBI Taxonomy" id="559298"/>
    <lineage>
        <taxon>Eukaryota</taxon>
        <taxon>Fungi</taxon>
        <taxon>Dikarya</taxon>
        <taxon>Ascomycota</taxon>
        <taxon>Pezizomycotina</taxon>
        <taxon>Eurotiomycetes</taxon>
        <taxon>Eurotiomycetidae</taxon>
        <taxon>Onygenales</taxon>
        <taxon>Ajellomycetaceae</taxon>
        <taxon>Blastomyces</taxon>
    </lineage>
</organism>
<gene>
    <name evidence="1" type="ORF">BDBG_17688</name>
</gene>
<protein>
    <submittedName>
        <fullName evidence="1">Uncharacterized protein</fullName>
    </submittedName>
</protein>
<dbReference type="EMBL" id="GG657468">
    <property type="protein sequence ID" value="OAT12545.1"/>
    <property type="molecule type" value="Genomic_DNA"/>
</dbReference>
<dbReference type="GeneID" id="42529301"/>
<evidence type="ECO:0000313" key="2">
    <source>
        <dbReference type="Proteomes" id="UP000002038"/>
    </source>
</evidence>
<dbReference type="RefSeq" id="XP_031580439.1">
    <property type="nucleotide sequence ID" value="XM_031725348.1"/>
</dbReference>
<sequence>MAKEKRRRQKRKAELALLTTGCEKVTEDIAEKLTLFSWSDLSLHASMTKPLKIFRELAPLARFSVSERIVSQLSPSCNLGP</sequence>
<dbReference type="OrthoDB" id="10443284at2759"/>
<dbReference type="AlphaFoldDB" id="A0A179UWR1"/>
<accession>A0A179UWR1</accession>
<keyword evidence="2" id="KW-1185">Reference proteome</keyword>
<dbReference type="VEuPathDB" id="FungiDB:BDBG_17688"/>
<name>A0A179UWR1_BLAGS</name>
<dbReference type="Proteomes" id="UP000002038">
    <property type="component" value="Unassembled WGS sequence"/>
</dbReference>
<dbReference type="KEGG" id="bgh:BDBG_17688"/>
<proteinExistence type="predicted"/>
<reference evidence="2" key="1">
    <citation type="journal article" date="2015" name="PLoS Genet.">
        <title>The dynamic genome and transcriptome of the human fungal pathogen Blastomyces and close relative Emmonsia.</title>
        <authorList>
            <person name="Munoz J.F."/>
            <person name="Gauthier G.M."/>
            <person name="Desjardins C.A."/>
            <person name="Gallo J.E."/>
            <person name="Holder J."/>
            <person name="Sullivan T.D."/>
            <person name="Marty A.J."/>
            <person name="Carmen J.C."/>
            <person name="Chen Z."/>
            <person name="Ding L."/>
            <person name="Gujja S."/>
            <person name="Magrini V."/>
            <person name="Misas E."/>
            <person name="Mitreva M."/>
            <person name="Priest M."/>
            <person name="Saif S."/>
            <person name="Whiston E.A."/>
            <person name="Young S."/>
            <person name="Zeng Q."/>
            <person name="Goldman W.E."/>
            <person name="Mardis E.R."/>
            <person name="Taylor J.W."/>
            <person name="McEwen J.G."/>
            <person name="Clay O.K."/>
            <person name="Klein B.S."/>
            <person name="Cuomo C.A."/>
        </authorList>
    </citation>
    <scope>NUCLEOTIDE SEQUENCE [LARGE SCALE GENOMIC DNA]</scope>
    <source>
        <strain evidence="2">SLH14081</strain>
    </source>
</reference>
<evidence type="ECO:0000313" key="1">
    <source>
        <dbReference type="EMBL" id="OAT12545.1"/>
    </source>
</evidence>